<protein>
    <recommendedName>
        <fullName evidence="2">Inositol polyphosphate-related phosphatase domain-containing protein</fullName>
    </recommendedName>
</protein>
<name>A0A3G4ZQ49_9VIRU</name>
<evidence type="ECO:0000259" key="2">
    <source>
        <dbReference type="Pfam" id="PF22669"/>
    </source>
</evidence>
<feature type="region of interest" description="Disordered" evidence="1">
    <location>
        <begin position="342"/>
        <end position="475"/>
    </location>
</feature>
<organism evidence="3">
    <name type="scientific">Barrevirus sp</name>
    <dbReference type="NCBI Taxonomy" id="2487763"/>
    <lineage>
        <taxon>Viruses</taxon>
        <taxon>Varidnaviria</taxon>
        <taxon>Bamfordvirae</taxon>
        <taxon>Nucleocytoviricota</taxon>
        <taxon>Megaviricetes</taxon>
        <taxon>Imitervirales</taxon>
        <taxon>Mimiviridae</taxon>
        <taxon>Klosneuvirinae</taxon>
    </lineage>
</organism>
<evidence type="ECO:0000256" key="1">
    <source>
        <dbReference type="SAM" id="MobiDB-lite"/>
    </source>
</evidence>
<feature type="compositionally biased region" description="Pro residues" evidence="1">
    <location>
        <begin position="379"/>
        <end position="389"/>
    </location>
</feature>
<dbReference type="GO" id="GO:0016791">
    <property type="term" value="F:phosphatase activity"/>
    <property type="evidence" value="ECO:0007669"/>
    <property type="project" value="InterPro"/>
</dbReference>
<dbReference type="InterPro" id="IPR000300">
    <property type="entry name" value="IPPc"/>
</dbReference>
<dbReference type="Gene3D" id="3.60.10.10">
    <property type="entry name" value="Endonuclease/exonuclease/phosphatase"/>
    <property type="match status" value="1"/>
</dbReference>
<dbReference type="SUPFAM" id="SSF56219">
    <property type="entry name" value="DNase I-like"/>
    <property type="match status" value="1"/>
</dbReference>
<feature type="domain" description="Inositol polyphosphate-related phosphatase" evidence="2">
    <location>
        <begin position="117"/>
        <end position="308"/>
    </location>
</feature>
<dbReference type="Pfam" id="PF22669">
    <property type="entry name" value="Exo_endo_phos2"/>
    <property type="match status" value="1"/>
</dbReference>
<feature type="compositionally biased region" description="Low complexity" evidence="1">
    <location>
        <begin position="356"/>
        <end position="366"/>
    </location>
</feature>
<sequence>MSNLSVKIITWSAGTAVDKSNLGIFNWSNQMEEWTIIWPSHDIIFITFQELSKEAGNQIYDALKRKLPNYRISQDNEGTIIPNKNLYVFGYLCIINTVFINLGPITNDICIYKRLICQNPSVAFGTIVNGKKLIFIASYLPLDLTDKYNNKLGLGDRIESMRKINNELIPNIIKAFGPAAPTKEYTTLFWAGNLNFRIQHDGKEQLDTLLKIDLDESLGKPDINKYKEADRTNLHKTCTYLPYSGTSFDTFRRNRQQGKSYDKSILPSYCDRIIFKGNFAVTKYYSWPERKQSHYPLSIAYSEHEPVILEGFVLSQNAPSPEINQRPKSDIVQKVTEVPVLPMKSQSQPLPSPKTPVKSLPTTSVSPPSPFESFKRRPVPPPPSSPPASPSLSRLPPLPSTPAPTKLSEAILQMSNRPVAPPRKDLPVLPPRQNQPQKELPILLNRPPTYEAPKPPPRKSQEVTDVNQQGGNDDFYKLKYYKYKAKYIDQKTQ</sequence>
<gene>
    <name evidence="3" type="ORF">Barrevirus7_14</name>
</gene>
<evidence type="ECO:0000313" key="3">
    <source>
        <dbReference type="EMBL" id="AYV77007.1"/>
    </source>
</evidence>
<dbReference type="GO" id="GO:0046856">
    <property type="term" value="P:phosphatidylinositol dephosphorylation"/>
    <property type="evidence" value="ECO:0007669"/>
    <property type="project" value="InterPro"/>
</dbReference>
<dbReference type="EMBL" id="MK072004">
    <property type="protein sequence ID" value="AYV77007.1"/>
    <property type="molecule type" value="Genomic_DNA"/>
</dbReference>
<proteinExistence type="predicted"/>
<dbReference type="InterPro" id="IPR036691">
    <property type="entry name" value="Endo/exonu/phosph_ase_sf"/>
</dbReference>
<reference evidence="3" key="1">
    <citation type="submission" date="2018-10" db="EMBL/GenBank/DDBJ databases">
        <title>Hidden diversity of soil giant viruses.</title>
        <authorList>
            <person name="Schulz F."/>
            <person name="Alteio L."/>
            <person name="Goudeau D."/>
            <person name="Ryan E.M."/>
            <person name="Malmstrom R.R."/>
            <person name="Blanchard J."/>
            <person name="Woyke T."/>
        </authorList>
    </citation>
    <scope>NUCLEOTIDE SEQUENCE</scope>
    <source>
        <strain evidence="3">BAV1</strain>
    </source>
</reference>
<accession>A0A3G4ZQ49</accession>